<sequence length="343" mass="38127">MATALSVRENALTGGFYKIDQRTGKSITCDPRGRRVPCFVPDVSGFIDTKMRRHFGILYTPEEEAEHQAKETANSFLFNVVLPEKFVGYASCPRPPVSTRPDAPSTLALPAHLLPPTQRKDAPDFATILLEKRRKVLERERTAYKRKPPPAEEDTNGQTKRHLQRQTQSLPAPLPPKLLSTALHVLPVPTSSEGGIRMTELVDICREAKTERGLAALAAKAAVMGASTIRRHKPEAAEASPTQADEVAASAEEGEDAAEEEQEGDEAGEIEAALLRTTTKGRYGVVLPNPREIWLREQARDRLINPKKWQLEDARASADRMAVEKRRRNKFPEHFSIKGEKGF</sequence>
<dbReference type="AlphaFoldDB" id="A0A0G4EEI9"/>
<proteinExistence type="predicted"/>
<feature type="region of interest" description="Disordered" evidence="1">
    <location>
        <begin position="232"/>
        <end position="268"/>
    </location>
</feature>
<accession>A0A0G4EEI9</accession>
<name>A0A0G4EEI9_VITBC</name>
<feature type="compositionally biased region" description="Acidic residues" evidence="1">
    <location>
        <begin position="252"/>
        <end position="268"/>
    </location>
</feature>
<reference evidence="2 3" key="1">
    <citation type="submission" date="2014-11" db="EMBL/GenBank/DDBJ databases">
        <authorList>
            <person name="Zhu J."/>
            <person name="Qi W."/>
            <person name="Song R."/>
        </authorList>
    </citation>
    <scope>NUCLEOTIDE SEQUENCE [LARGE SCALE GENOMIC DNA]</scope>
</reference>
<dbReference type="VEuPathDB" id="CryptoDB:Vbra_11552"/>
<feature type="region of interest" description="Disordered" evidence="1">
    <location>
        <begin position="323"/>
        <end position="343"/>
    </location>
</feature>
<gene>
    <name evidence="2" type="ORF">Vbra_11552</name>
</gene>
<evidence type="ECO:0000256" key="1">
    <source>
        <dbReference type="SAM" id="MobiDB-lite"/>
    </source>
</evidence>
<dbReference type="Proteomes" id="UP000041254">
    <property type="component" value="Unassembled WGS sequence"/>
</dbReference>
<evidence type="ECO:0000313" key="3">
    <source>
        <dbReference type="Proteomes" id="UP000041254"/>
    </source>
</evidence>
<evidence type="ECO:0000313" key="2">
    <source>
        <dbReference type="EMBL" id="CEL94404.1"/>
    </source>
</evidence>
<organism evidence="2 3">
    <name type="scientific">Vitrella brassicaformis (strain CCMP3155)</name>
    <dbReference type="NCBI Taxonomy" id="1169540"/>
    <lineage>
        <taxon>Eukaryota</taxon>
        <taxon>Sar</taxon>
        <taxon>Alveolata</taxon>
        <taxon>Colpodellida</taxon>
        <taxon>Vitrellaceae</taxon>
        <taxon>Vitrella</taxon>
    </lineage>
</organism>
<protein>
    <submittedName>
        <fullName evidence="2">Uncharacterized protein</fullName>
    </submittedName>
</protein>
<dbReference type="EMBL" id="CDMY01000218">
    <property type="protein sequence ID" value="CEL94404.1"/>
    <property type="molecule type" value="Genomic_DNA"/>
</dbReference>
<feature type="region of interest" description="Disordered" evidence="1">
    <location>
        <begin position="139"/>
        <end position="176"/>
    </location>
</feature>
<keyword evidence="3" id="KW-1185">Reference proteome</keyword>
<dbReference type="InParanoid" id="A0A0G4EEI9"/>